<reference evidence="3 4" key="1">
    <citation type="submission" date="2020-09" db="EMBL/GenBank/DDBJ databases">
        <authorList>
            <person name="Tanuku N.R.S."/>
        </authorList>
    </citation>
    <scope>NUCLEOTIDE SEQUENCE [LARGE SCALE GENOMIC DNA]</scope>
    <source>
        <strain evidence="3 4">AK62</strain>
    </source>
</reference>
<dbReference type="PANTHER" id="PTHR30469">
    <property type="entry name" value="MULTIDRUG RESISTANCE PROTEIN MDTA"/>
    <property type="match status" value="1"/>
</dbReference>
<evidence type="ECO:0000256" key="1">
    <source>
        <dbReference type="ARBA" id="ARBA00009477"/>
    </source>
</evidence>
<comment type="similarity">
    <text evidence="1">Belongs to the membrane fusion protein (MFP) (TC 8.A.1) family.</text>
</comment>
<keyword evidence="4" id="KW-1185">Reference proteome</keyword>
<dbReference type="Pfam" id="PF25954">
    <property type="entry name" value="Beta-barrel_RND_2"/>
    <property type="match status" value="1"/>
</dbReference>
<accession>A0ABS3Z801</accession>
<dbReference type="Proteomes" id="UP000810171">
    <property type="component" value="Unassembled WGS sequence"/>
</dbReference>
<dbReference type="RefSeq" id="WP_209286441.1">
    <property type="nucleotide sequence ID" value="NZ_JACVEW010000004.1"/>
</dbReference>
<comment type="caution">
    <text evidence="3">The sequence shown here is derived from an EMBL/GenBank/DDBJ whole genome shotgun (WGS) entry which is preliminary data.</text>
</comment>
<evidence type="ECO:0000259" key="2">
    <source>
        <dbReference type="Pfam" id="PF25954"/>
    </source>
</evidence>
<dbReference type="Gene3D" id="2.40.420.20">
    <property type="match status" value="1"/>
</dbReference>
<dbReference type="SUPFAM" id="SSF111369">
    <property type="entry name" value="HlyD-like secretion proteins"/>
    <property type="match status" value="1"/>
</dbReference>
<dbReference type="Gene3D" id="1.10.287.470">
    <property type="entry name" value="Helix hairpin bin"/>
    <property type="match status" value="1"/>
</dbReference>
<sequence length="377" mass="41271">MKKLFWGLFTLGLIATAFYLLNRPDPVQVELTTVSTGTVEQIAANSRAGTIKACRRSRLSMPQGGRVDRLLVDEGDRVEQGQPLLELWSDDLRARTAEAAAVLNARSIQAQSACDTAELAQRESRRAESLARNQLASEELLDQRQTEARRARLACAEAKAMRDQAEASLQLNQVLLDDRILKAPFDGIVAEINGEVGEYVTPSPPGVPTPPAVDLIDDTCLYVRAPIDEVEASRLVVGQPVRITLDAFRGQSFPGELQRIAPFVSEQEKQARTVDVDVRFTPPPESAHLLVGYSADVEVIIERQENTLRVPTETLLQGNQVLRYDPDSETLEAVDLTTGLGNWTWTQVLDGLSEGDRILQALDTEGAEAGARVVPAP</sequence>
<dbReference type="PANTHER" id="PTHR30469:SF15">
    <property type="entry name" value="HLYD FAMILY OF SECRETION PROTEINS"/>
    <property type="match status" value="1"/>
</dbReference>
<proteinExistence type="inferred from homology"/>
<dbReference type="NCBIfam" id="TIGR01730">
    <property type="entry name" value="RND_mfp"/>
    <property type="match status" value="1"/>
</dbReference>
<organism evidence="3 4">
    <name type="scientific">Marinobacterium alkalitolerans</name>
    <dbReference type="NCBI Taxonomy" id="1542925"/>
    <lineage>
        <taxon>Bacteria</taxon>
        <taxon>Pseudomonadati</taxon>
        <taxon>Pseudomonadota</taxon>
        <taxon>Gammaproteobacteria</taxon>
        <taxon>Oceanospirillales</taxon>
        <taxon>Oceanospirillaceae</taxon>
        <taxon>Marinobacterium</taxon>
    </lineage>
</organism>
<dbReference type="Gene3D" id="2.40.30.170">
    <property type="match status" value="1"/>
</dbReference>
<dbReference type="EMBL" id="JACVEW010000004">
    <property type="protein sequence ID" value="MBP0047822.1"/>
    <property type="molecule type" value="Genomic_DNA"/>
</dbReference>
<evidence type="ECO:0000313" key="3">
    <source>
        <dbReference type="EMBL" id="MBP0047822.1"/>
    </source>
</evidence>
<dbReference type="InterPro" id="IPR006143">
    <property type="entry name" value="RND_pump_MFP"/>
</dbReference>
<name>A0ABS3Z801_9GAMM</name>
<dbReference type="Gene3D" id="2.40.50.100">
    <property type="match status" value="1"/>
</dbReference>
<feature type="domain" description="CusB-like beta-barrel" evidence="2">
    <location>
        <begin position="223"/>
        <end position="278"/>
    </location>
</feature>
<gene>
    <name evidence="3" type="ORF">H9C73_03660</name>
</gene>
<protein>
    <submittedName>
        <fullName evidence="3">Efflux RND transporter periplasmic adaptor subunit</fullName>
    </submittedName>
</protein>
<dbReference type="InterPro" id="IPR058792">
    <property type="entry name" value="Beta-barrel_RND_2"/>
</dbReference>
<evidence type="ECO:0000313" key="4">
    <source>
        <dbReference type="Proteomes" id="UP000810171"/>
    </source>
</evidence>